<proteinExistence type="predicted"/>
<keyword evidence="1" id="KW-0238">DNA-binding</keyword>
<reference evidence="4" key="1">
    <citation type="submission" date="2020-08" db="EMBL/GenBank/DDBJ databases">
        <title>Multicomponent nature underlies the extraordinary mechanical properties of spider dragline silk.</title>
        <authorList>
            <person name="Kono N."/>
            <person name="Nakamura H."/>
            <person name="Mori M."/>
            <person name="Yoshida Y."/>
            <person name="Ohtoshi R."/>
            <person name="Malay A.D."/>
            <person name="Moran D.A.P."/>
            <person name="Tomita M."/>
            <person name="Numata K."/>
            <person name="Arakawa K."/>
        </authorList>
    </citation>
    <scope>NUCLEOTIDE SEQUENCE</scope>
</reference>
<evidence type="ECO:0000313" key="5">
    <source>
        <dbReference type="Proteomes" id="UP000887013"/>
    </source>
</evidence>
<accession>A0A8X6IRR0</accession>
<evidence type="ECO:0000259" key="3">
    <source>
        <dbReference type="PROSITE" id="PS50943"/>
    </source>
</evidence>
<evidence type="ECO:0000313" key="4">
    <source>
        <dbReference type="EMBL" id="GFS56378.1"/>
    </source>
</evidence>
<evidence type="ECO:0000256" key="1">
    <source>
        <dbReference type="ARBA" id="ARBA00023125"/>
    </source>
</evidence>
<comment type="caution">
    <text evidence="4">The sequence shown here is derived from an EMBL/GenBank/DDBJ whole genome shotgun (WGS) entry which is preliminary data.</text>
</comment>
<dbReference type="Proteomes" id="UP000887013">
    <property type="component" value="Unassembled WGS sequence"/>
</dbReference>
<dbReference type="SMART" id="SM00530">
    <property type="entry name" value="HTH_XRE"/>
    <property type="match status" value="2"/>
</dbReference>
<dbReference type="PANTHER" id="PTHR46558">
    <property type="entry name" value="TRACRIPTIONAL REGULATORY PROTEIN-RELATED-RELATED"/>
    <property type="match status" value="1"/>
</dbReference>
<keyword evidence="5" id="KW-1185">Reference proteome</keyword>
<feature type="transmembrane region" description="Helical" evidence="2">
    <location>
        <begin position="45"/>
        <end position="66"/>
    </location>
</feature>
<dbReference type="Gene3D" id="1.10.260.40">
    <property type="entry name" value="lambda repressor-like DNA-binding domains"/>
    <property type="match status" value="2"/>
</dbReference>
<keyword evidence="2" id="KW-0812">Transmembrane</keyword>
<feature type="domain" description="HTH cro/C1-type" evidence="3">
    <location>
        <begin position="168"/>
        <end position="222"/>
    </location>
</feature>
<protein>
    <submittedName>
        <fullName evidence="4">Putative transcriptional regulator</fullName>
    </submittedName>
</protein>
<dbReference type="PANTHER" id="PTHR46558:SF11">
    <property type="entry name" value="HTH-TYPE TRANSCRIPTIONAL REGULATOR XRE"/>
    <property type="match status" value="1"/>
</dbReference>
<dbReference type="PROSITE" id="PS50943">
    <property type="entry name" value="HTH_CROC1"/>
    <property type="match status" value="2"/>
</dbReference>
<dbReference type="InterPro" id="IPR010982">
    <property type="entry name" value="Lambda_DNA-bd_dom_sf"/>
</dbReference>
<evidence type="ECO:0000256" key="2">
    <source>
        <dbReference type="SAM" id="Phobius"/>
    </source>
</evidence>
<name>A0A8X6IRR0_NEPPI</name>
<dbReference type="GO" id="GO:0003677">
    <property type="term" value="F:DNA binding"/>
    <property type="evidence" value="ECO:0007669"/>
    <property type="project" value="UniProtKB-KW"/>
</dbReference>
<dbReference type="AlphaFoldDB" id="A0A8X6IRR0"/>
<keyword evidence="2" id="KW-0472">Membrane</keyword>
<feature type="domain" description="HTH cro/C1-type" evidence="3">
    <location>
        <begin position="11"/>
        <end position="65"/>
    </location>
</feature>
<dbReference type="InterPro" id="IPR001387">
    <property type="entry name" value="Cro/C1-type_HTH"/>
</dbReference>
<sequence>MTTDYEVGKKIKHEREKQQYTQAGLGSKIGVLEKQMSRYERGENLISIITFCMIVVELMIDMAKLLPESTIPEKIEGKVKKTLNLVRECKKFRNQELCKMASALNKSIQMGEEEGREAGKIKVAKNLLKAGISVDIILQTTRLSKDELKKHDKTEVVNFIAYKTGENMKDWRLARGRSQEDLGNEVGLTGGQIRRYEQGTHIMTIGKLCNAADKLSTHAKTLLPKISELIEKGNVEIERSNEDREGENGVLDLVREYEKIEDEEIRDKFYSLIMSVSKRIQIDKEKGKKIGEIEVAKNLLEVGVHINIGD</sequence>
<organism evidence="4 5">
    <name type="scientific">Nephila pilipes</name>
    <name type="common">Giant wood spider</name>
    <name type="synonym">Nephila maculata</name>
    <dbReference type="NCBI Taxonomy" id="299642"/>
    <lineage>
        <taxon>Eukaryota</taxon>
        <taxon>Metazoa</taxon>
        <taxon>Ecdysozoa</taxon>
        <taxon>Arthropoda</taxon>
        <taxon>Chelicerata</taxon>
        <taxon>Arachnida</taxon>
        <taxon>Araneae</taxon>
        <taxon>Araneomorphae</taxon>
        <taxon>Entelegynae</taxon>
        <taxon>Araneoidea</taxon>
        <taxon>Nephilidae</taxon>
        <taxon>Nephila</taxon>
    </lineage>
</organism>
<dbReference type="EMBL" id="BMAW01092691">
    <property type="protein sequence ID" value="GFS56378.1"/>
    <property type="molecule type" value="Genomic_DNA"/>
</dbReference>
<gene>
    <name evidence="4" type="primary">C1A_1294</name>
    <name evidence="4" type="ORF">NPIL_568111</name>
</gene>
<dbReference type="OrthoDB" id="6441751at2759"/>
<dbReference type="SUPFAM" id="SSF47413">
    <property type="entry name" value="lambda repressor-like DNA-binding domains"/>
    <property type="match status" value="2"/>
</dbReference>
<keyword evidence="2" id="KW-1133">Transmembrane helix</keyword>
<dbReference type="CDD" id="cd00093">
    <property type="entry name" value="HTH_XRE"/>
    <property type="match status" value="2"/>
</dbReference>